<proteinExistence type="predicted"/>
<protein>
    <submittedName>
        <fullName evidence="4">S9 family peptidase</fullName>
    </submittedName>
</protein>
<dbReference type="Pfam" id="PF00930">
    <property type="entry name" value="DPPIV_N"/>
    <property type="match status" value="1"/>
</dbReference>
<dbReference type="InterPro" id="IPR050278">
    <property type="entry name" value="Serine_Prot_S9B/DPPIV"/>
</dbReference>
<dbReference type="EMBL" id="PXYI01000003">
    <property type="protein sequence ID" value="PSJ40565.1"/>
    <property type="molecule type" value="Genomic_DNA"/>
</dbReference>
<dbReference type="InterPro" id="IPR001375">
    <property type="entry name" value="Peptidase_S9_cat"/>
</dbReference>
<dbReference type="Gene3D" id="2.140.10.30">
    <property type="entry name" value="Dipeptidylpeptidase IV, N-terminal domain"/>
    <property type="match status" value="1"/>
</dbReference>
<dbReference type="SUPFAM" id="SSF53474">
    <property type="entry name" value="alpha/beta-Hydrolases"/>
    <property type="match status" value="1"/>
</dbReference>
<dbReference type="RefSeq" id="WP_106512717.1">
    <property type="nucleotide sequence ID" value="NZ_PXYI01000003.1"/>
</dbReference>
<keyword evidence="5" id="KW-1185">Reference proteome</keyword>
<feature type="domain" description="Peptidase S9 prolyl oligopeptidase catalytic" evidence="2">
    <location>
        <begin position="540"/>
        <end position="735"/>
    </location>
</feature>
<gene>
    <name evidence="4" type="ORF">C7I55_09570</name>
</gene>
<accession>A0A2P7QRH9</accession>
<dbReference type="PANTHER" id="PTHR11731">
    <property type="entry name" value="PROTEASE FAMILY S9B,C DIPEPTIDYL-PEPTIDASE IV-RELATED"/>
    <property type="match status" value="1"/>
</dbReference>
<reference evidence="4 5" key="1">
    <citation type="submission" date="2018-03" db="EMBL/GenBank/DDBJ databases">
        <title>The draft genome of Sphingosinicella sp. GL-C-18.</title>
        <authorList>
            <person name="Liu L."/>
            <person name="Li L."/>
            <person name="Liang L."/>
            <person name="Zhang X."/>
            <person name="Wang T."/>
        </authorList>
    </citation>
    <scope>NUCLEOTIDE SEQUENCE [LARGE SCALE GENOMIC DNA]</scope>
    <source>
        <strain evidence="4 5">GL-C-18</strain>
    </source>
</reference>
<sequence length="740" mass="81602">MRKVLLPLVAATALMPILPSHSAAAELTLDRLFQSPSLAGPTPRKPTLSPDGRLVTLLRNRADEKDRFDLWAIDAASGTARMLVDSAKIGSGAEVSEEEKMRRERLRIAGTKGITDYAWAPDGQSILVPIDGDLYLAGLDGKVRRMTESAATEIDAKVSPKGRSLSFLRDQNLYVVDLASGAEKPLTEDGGGTLSWGAAEFVAQEEMHRFTGYWWSPDDRYLAVARVDESPVAIVTRAAIGAEGTKVVEQRYPAAGTKNAIVDLYLFRPDGSGRVKADLGTDPDVYLTRVDWAKDGNSLFVQRMSRDQKRLDVLRVDAATGASTILFSETAPTWVNLHSNFRPLSDGSLIWSSERSGFSHLYRWKAGEWTQLTKGNWAVEEVTAIDEKAHRIYFTGTAETPIEQQLYWVRYDRAAQPVRVTEAGWWNAVAMDDKATRALVTRSNPGQPGQVYLADTAGKRLAWIEQNALGADHPYAPYLPSHVAPVFGTIAGPDGSDLHYRMLSPPREPGKRYPVFVHVYGGPHGQLVTRAWYRDLPLEQYLVDQGWIVFTLDNRGTNGRGTTFENAIYHAMGGAEVEDQLAGLAWLKRQDFVDPGKVSVMGWSYGGYMTLKLLEQAPGAFAAGVAVAPVTRWELYDTFYTERYLGNPATDPKPYETSGALEQSSRIADPLLIVHGMADDNVVFENSTALIAKLQREKKPFELMVYPGGTHAIAGEGPQTHVWQTITGFLDRTVKEKAAE</sequence>
<name>A0A2P7QRH9_9SPHN</name>
<evidence type="ECO:0000259" key="3">
    <source>
        <dbReference type="Pfam" id="PF00930"/>
    </source>
</evidence>
<dbReference type="SUPFAM" id="SSF82171">
    <property type="entry name" value="DPP6 N-terminal domain-like"/>
    <property type="match status" value="1"/>
</dbReference>
<dbReference type="Proteomes" id="UP000241167">
    <property type="component" value="Unassembled WGS sequence"/>
</dbReference>
<dbReference type="GO" id="GO:0008236">
    <property type="term" value="F:serine-type peptidase activity"/>
    <property type="evidence" value="ECO:0007669"/>
    <property type="project" value="InterPro"/>
</dbReference>
<organism evidence="4 5">
    <name type="scientific">Allosphingosinicella deserti</name>
    <dbReference type="NCBI Taxonomy" id="2116704"/>
    <lineage>
        <taxon>Bacteria</taxon>
        <taxon>Pseudomonadati</taxon>
        <taxon>Pseudomonadota</taxon>
        <taxon>Alphaproteobacteria</taxon>
        <taxon>Sphingomonadales</taxon>
        <taxon>Sphingomonadaceae</taxon>
        <taxon>Allosphingosinicella</taxon>
    </lineage>
</organism>
<evidence type="ECO:0000313" key="5">
    <source>
        <dbReference type="Proteomes" id="UP000241167"/>
    </source>
</evidence>
<feature type="chain" id="PRO_5015105650" evidence="1">
    <location>
        <begin position="26"/>
        <end position="740"/>
    </location>
</feature>
<feature type="domain" description="Dipeptidylpeptidase IV N-terminal" evidence="3">
    <location>
        <begin position="142"/>
        <end position="448"/>
    </location>
</feature>
<dbReference type="GO" id="GO:0008239">
    <property type="term" value="F:dipeptidyl-peptidase activity"/>
    <property type="evidence" value="ECO:0007669"/>
    <property type="project" value="TreeGrafter"/>
</dbReference>
<dbReference type="Pfam" id="PF00326">
    <property type="entry name" value="Peptidase_S9"/>
    <property type="match status" value="1"/>
</dbReference>
<dbReference type="OrthoDB" id="1094230at2"/>
<feature type="signal peptide" evidence="1">
    <location>
        <begin position="1"/>
        <end position="25"/>
    </location>
</feature>
<dbReference type="InterPro" id="IPR002469">
    <property type="entry name" value="Peptidase_S9B_N"/>
</dbReference>
<dbReference type="Gene3D" id="3.40.50.1820">
    <property type="entry name" value="alpha/beta hydrolase"/>
    <property type="match status" value="1"/>
</dbReference>
<evidence type="ECO:0000256" key="1">
    <source>
        <dbReference type="SAM" id="SignalP"/>
    </source>
</evidence>
<dbReference type="GO" id="GO:0006508">
    <property type="term" value="P:proteolysis"/>
    <property type="evidence" value="ECO:0007669"/>
    <property type="project" value="InterPro"/>
</dbReference>
<dbReference type="PANTHER" id="PTHR11731:SF193">
    <property type="entry name" value="DIPEPTIDYL PEPTIDASE 9"/>
    <property type="match status" value="1"/>
</dbReference>
<dbReference type="AlphaFoldDB" id="A0A2P7QRH9"/>
<dbReference type="InterPro" id="IPR029058">
    <property type="entry name" value="AB_hydrolase_fold"/>
</dbReference>
<evidence type="ECO:0000313" key="4">
    <source>
        <dbReference type="EMBL" id="PSJ40565.1"/>
    </source>
</evidence>
<keyword evidence="1" id="KW-0732">Signal</keyword>
<comment type="caution">
    <text evidence="4">The sequence shown here is derived from an EMBL/GenBank/DDBJ whole genome shotgun (WGS) entry which is preliminary data.</text>
</comment>
<evidence type="ECO:0000259" key="2">
    <source>
        <dbReference type="Pfam" id="PF00326"/>
    </source>
</evidence>